<dbReference type="PANTHER" id="PTHR35532:SF5">
    <property type="entry name" value="CARBOHYDRATE-BINDING DOMAIN-CONTAINING PROTEIN"/>
    <property type="match status" value="1"/>
</dbReference>
<dbReference type="SMART" id="SM00460">
    <property type="entry name" value="TGc"/>
    <property type="match status" value="1"/>
</dbReference>
<accession>A0ABS6F057</accession>
<reference evidence="2 3" key="1">
    <citation type="submission" date="2021-06" db="EMBL/GenBank/DDBJ databases">
        <authorList>
            <person name="Sun Q."/>
            <person name="Li D."/>
        </authorList>
    </citation>
    <scope>NUCLEOTIDE SEQUENCE [LARGE SCALE GENOMIC DNA]</scope>
    <source>
        <strain evidence="2 3">MSJ-4</strain>
    </source>
</reference>
<dbReference type="EMBL" id="JAHLQL010000002">
    <property type="protein sequence ID" value="MBU5591884.1"/>
    <property type="molecule type" value="Genomic_DNA"/>
</dbReference>
<organism evidence="2 3">
    <name type="scientific">Clostridium simiarum</name>
    <dbReference type="NCBI Taxonomy" id="2841506"/>
    <lineage>
        <taxon>Bacteria</taxon>
        <taxon>Bacillati</taxon>
        <taxon>Bacillota</taxon>
        <taxon>Clostridia</taxon>
        <taxon>Eubacteriales</taxon>
        <taxon>Clostridiaceae</taxon>
        <taxon>Clostridium</taxon>
    </lineage>
</organism>
<evidence type="ECO:0000313" key="3">
    <source>
        <dbReference type="Proteomes" id="UP000736583"/>
    </source>
</evidence>
<proteinExistence type="predicted"/>
<dbReference type="Proteomes" id="UP000736583">
    <property type="component" value="Unassembled WGS sequence"/>
</dbReference>
<comment type="caution">
    <text evidence="2">The sequence shown here is derived from an EMBL/GenBank/DDBJ whole genome shotgun (WGS) entry which is preliminary data.</text>
</comment>
<protein>
    <submittedName>
        <fullName evidence="2">Transglutaminase-like domain-containing protein</fullName>
    </submittedName>
</protein>
<evidence type="ECO:0000259" key="1">
    <source>
        <dbReference type="SMART" id="SM00460"/>
    </source>
</evidence>
<feature type="domain" description="Transglutaminase-like" evidence="1">
    <location>
        <begin position="153"/>
        <end position="212"/>
    </location>
</feature>
<gene>
    <name evidence="2" type="ORF">KQI89_08905</name>
</gene>
<dbReference type="InterPro" id="IPR002931">
    <property type="entry name" value="Transglutaminase-like"/>
</dbReference>
<dbReference type="RefSeq" id="WP_216456810.1">
    <property type="nucleotide sequence ID" value="NZ_JAHLQL010000002.1"/>
</dbReference>
<name>A0ABS6F057_9CLOT</name>
<dbReference type="PANTHER" id="PTHR35532">
    <property type="entry name" value="SIMILAR TO POLYHYDROXYALKANOATE DEPOLYMERASE"/>
    <property type="match status" value="1"/>
</dbReference>
<keyword evidence="3" id="KW-1185">Reference proteome</keyword>
<dbReference type="Pfam" id="PF01841">
    <property type="entry name" value="Transglut_core"/>
    <property type="match status" value="2"/>
</dbReference>
<evidence type="ECO:0000313" key="2">
    <source>
        <dbReference type="EMBL" id="MBU5591884.1"/>
    </source>
</evidence>
<sequence>MVYTSEVKQYVNSRFNNVLKMCGDKEGEILYKISLCNEEEKFLMKYLYASMNLSDMASYDFEVYYEYVKHAIYLRENTPWGDKIPEDIFLNYVLHYRVNNEAIEDCRRVFYDMLYHRLENKSMYEAILEVNYWCAEKATYKSTDERTASPMTLLKCGYGRCGEESTFTVTALRSVGIPARQIYTPRWAHCDDNHAWVEVWCDGQWHYLGACEPEPVLDKGWFTSAASRAMVIHSRIFSEYFKDEDVISKNKAVTTINNIRKYANSKNFSIKVVDSKNKPISGAKVRIEILNYSEFTPIAILNTDENGTANINIGAGTIVVHLVKDNKFFYKVVNTKDLDEVVFNADDFGYTEEKMDISEIDKENTEKQKVKEQDINIIPPSDKRGISYNITDDEKSKHKKRLENCNKIREEKNTEITKNIIKEIDNIEKNQEFIKGIDNIEELNTKGNGVSYSKEYNSKVKDILLYSMGNYNEILEFLNCSYNNNKFEEAINLLMCLPKKDYIDSKANILNSHINHAIKFSGDYPKEIYFKYVICPRIYLEALTDYRGFIINYFNGSLKESFIKTPIEIWNYIKKHIIELKDFDYEELYTPPVALLKTGIGSLISKKILFVAICRSLGIPARINKTDLSIEYYDKVFIKIEDESKVITSKVIVNNANESELKYFQNWTMSVLKDGIYKTLTLNKDIQGKDKISVNIEPGYYRILTSNRLPNGSVFIKKYVFEVNNDEIKSIDITLRDAKISDMVENYDIEDLNIRDKSNNLVSLSELVKDKKSIIIWIEEGSEPTEHILNEMIERHKDFINIKCKIIFIVKDSSALKNKTLQKVYELIPSIKTYFDDFKENVDTVARRMYLDPDKLPLILIAEGSKKVEDSRKYINGIYATNGYNVGTAELIIRMI</sequence>